<dbReference type="InterPro" id="IPR050493">
    <property type="entry name" value="FAD-dep_Monooxygenase_BioMet"/>
</dbReference>
<evidence type="ECO:0000259" key="6">
    <source>
        <dbReference type="Pfam" id="PF01494"/>
    </source>
</evidence>
<organism evidence="7 8">
    <name type="scientific">Sphaeroforma arctica JP610</name>
    <dbReference type="NCBI Taxonomy" id="667725"/>
    <lineage>
        <taxon>Eukaryota</taxon>
        <taxon>Ichthyosporea</taxon>
        <taxon>Ichthyophonida</taxon>
        <taxon>Sphaeroforma</taxon>
    </lineage>
</organism>
<gene>
    <name evidence="7" type="ORF">SARC_10462</name>
</gene>
<protein>
    <recommendedName>
        <fullName evidence="6">FAD-binding domain-containing protein</fullName>
    </recommendedName>
</protein>
<dbReference type="GeneID" id="25910966"/>
<evidence type="ECO:0000313" key="7">
    <source>
        <dbReference type="EMBL" id="KNC77069.1"/>
    </source>
</evidence>
<dbReference type="PANTHER" id="PTHR13789">
    <property type="entry name" value="MONOOXYGENASE"/>
    <property type="match status" value="1"/>
</dbReference>
<dbReference type="InterPro" id="IPR036188">
    <property type="entry name" value="FAD/NAD-bd_sf"/>
</dbReference>
<dbReference type="SUPFAM" id="SSF51905">
    <property type="entry name" value="FAD/NAD(P)-binding domain"/>
    <property type="match status" value="1"/>
</dbReference>
<dbReference type="AlphaFoldDB" id="A0A0L0FJY1"/>
<dbReference type="Gene3D" id="3.50.50.60">
    <property type="entry name" value="FAD/NAD(P)-binding domain"/>
    <property type="match status" value="1"/>
</dbReference>
<feature type="domain" description="FAD-binding" evidence="6">
    <location>
        <begin position="116"/>
        <end position="177"/>
    </location>
</feature>
<keyword evidence="4" id="KW-0560">Oxidoreductase</keyword>
<dbReference type="OrthoDB" id="1878542at2759"/>
<dbReference type="InterPro" id="IPR002938">
    <property type="entry name" value="FAD-bd"/>
</dbReference>
<evidence type="ECO:0000256" key="2">
    <source>
        <dbReference type="ARBA" id="ARBA00022630"/>
    </source>
</evidence>
<dbReference type="eggNOG" id="KOG2614">
    <property type="taxonomic scope" value="Eukaryota"/>
</dbReference>
<evidence type="ECO:0000256" key="5">
    <source>
        <dbReference type="ARBA" id="ARBA00023033"/>
    </source>
</evidence>
<keyword evidence="8" id="KW-1185">Reference proteome</keyword>
<reference evidence="7 8" key="1">
    <citation type="submission" date="2011-02" db="EMBL/GenBank/DDBJ databases">
        <title>The Genome Sequence of Sphaeroforma arctica JP610.</title>
        <authorList>
            <consortium name="The Broad Institute Genome Sequencing Platform"/>
            <person name="Russ C."/>
            <person name="Cuomo C."/>
            <person name="Young S.K."/>
            <person name="Zeng Q."/>
            <person name="Gargeya S."/>
            <person name="Alvarado L."/>
            <person name="Berlin A."/>
            <person name="Chapman S.B."/>
            <person name="Chen Z."/>
            <person name="Freedman E."/>
            <person name="Gellesch M."/>
            <person name="Goldberg J."/>
            <person name="Griggs A."/>
            <person name="Gujja S."/>
            <person name="Heilman E."/>
            <person name="Heiman D."/>
            <person name="Howarth C."/>
            <person name="Mehta T."/>
            <person name="Neiman D."/>
            <person name="Pearson M."/>
            <person name="Roberts A."/>
            <person name="Saif S."/>
            <person name="Shea T."/>
            <person name="Shenoy N."/>
            <person name="Sisk P."/>
            <person name="Stolte C."/>
            <person name="Sykes S."/>
            <person name="White J."/>
            <person name="Yandava C."/>
            <person name="Burger G."/>
            <person name="Gray M.W."/>
            <person name="Holland P.W.H."/>
            <person name="King N."/>
            <person name="Lang F.B.F."/>
            <person name="Roger A.J."/>
            <person name="Ruiz-Trillo I."/>
            <person name="Haas B."/>
            <person name="Nusbaum C."/>
            <person name="Birren B."/>
        </authorList>
    </citation>
    <scope>NUCLEOTIDE SEQUENCE [LARGE SCALE GENOMIC DNA]</scope>
    <source>
        <strain evidence="7 8">JP610</strain>
    </source>
</reference>
<accession>A0A0L0FJY1</accession>
<dbReference type="STRING" id="667725.A0A0L0FJY1"/>
<dbReference type="RefSeq" id="XP_014150971.1">
    <property type="nucleotide sequence ID" value="XM_014295496.1"/>
</dbReference>
<comment type="cofactor">
    <cofactor evidence="1">
        <name>FAD</name>
        <dbReference type="ChEBI" id="CHEBI:57692"/>
    </cofactor>
</comment>
<evidence type="ECO:0000313" key="8">
    <source>
        <dbReference type="Proteomes" id="UP000054560"/>
    </source>
</evidence>
<sequence>MINNYGCTAYRAILPYQESYRELLGHTTVWLGDDHHVVAYPNGNPKYSQQWMNLVLVRRSAQQENESWVEPVAVEDMVKLFHTPSPVLNRIFEDLVQSPEPVFKWGLYLHKPLPYWSVDKISLLGDAAHSMLPFMAQGAGMAIEDAHVLAACLSRGLPIERALALYQKLRLERTTAVQRGSAEHSDIYHASGGTAAVRNSLLSAVNNVSPHLMNQRMDWIYSYDATKSVPRQDCS</sequence>
<dbReference type="GO" id="GO:0071949">
    <property type="term" value="F:FAD binding"/>
    <property type="evidence" value="ECO:0007669"/>
    <property type="project" value="InterPro"/>
</dbReference>
<dbReference type="Proteomes" id="UP000054560">
    <property type="component" value="Unassembled WGS sequence"/>
</dbReference>
<dbReference type="Pfam" id="PF01494">
    <property type="entry name" value="FAD_binding_3"/>
    <property type="match status" value="1"/>
</dbReference>
<keyword evidence="2" id="KW-0285">Flavoprotein</keyword>
<dbReference type="GO" id="GO:0004497">
    <property type="term" value="F:monooxygenase activity"/>
    <property type="evidence" value="ECO:0007669"/>
    <property type="project" value="UniProtKB-KW"/>
</dbReference>
<dbReference type="PANTHER" id="PTHR13789:SF318">
    <property type="entry name" value="GERANYLGERANYL DIPHOSPHATE REDUCTASE"/>
    <property type="match status" value="1"/>
</dbReference>
<evidence type="ECO:0000256" key="3">
    <source>
        <dbReference type="ARBA" id="ARBA00022827"/>
    </source>
</evidence>
<keyword evidence="3" id="KW-0274">FAD</keyword>
<keyword evidence="5" id="KW-0503">Monooxygenase</keyword>
<evidence type="ECO:0000256" key="4">
    <source>
        <dbReference type="ARBA" id="ARBA00023002"/>
    </source>
</evidence>
<evidence type="ECO:0000256" key="1">
    <source>
        <dbReference type="ARBA" id="ARBA00001974"/>
    </source>
</evidence>
<name>A0A0L0FJY1_9EUKA</name>
<proteinExistence type="predicted"/>
<dbReference type="EMBL" id="KQ242855">
    <property type="protein sequence ID" value="KNC77069.1"/>
    <property type="molecule type" value="Genomic_DNA"/>
</dbReference>